<dbReference type="Proteomes" id="UP000580891">
    <property type="component" value="Unassembled WGS sequence"/>
</dbReference>
<dbReference type="NCBIfam" id="TIGR02900">
    <property type="entry name" value="spore_V_B"/>
    <property type="match status" value="1"/>
</dbReference>
<comment type="subcellular location">
    <subcellularLocation>
        <location evidence="1">Cell membrane</location>
        <topology evidence="1">Multi-pass membrane protein</topology>
    </subcellularLocation>
</comment>
<evidence type="ECO:0000256" key="6">
    <source>
        <dbReference type="SAM" id="Phobius"/>
    </source>
</evidence>
<evidence type="ECO:0000256" key="1">
    <source>
        <dbReference type="ARBA" id="ARBA00004651"/>
    </source>
</evidence>
<protein>
    <submittedName>
        <fullName evidence="7">Stage V sporulation protein B</fullName>
    </submittedName>
</protein>
<evidence type="ECO:0000256" key="5">
    <source>
        <dbReference type="ARBA" id="ARBA00023136"/>
    </source>
</evidence>
<sequence>MSKQSMIKGTLILTVAAFITKLMGFVNSMVMARMLGSEGIGLAMMAMPFTGILISLTTLGFEVAVSKLVAEYDSKGNHLLIKKILFVSLSITSILSVMLMISCIFLSRILSSFFLTDQRAYYSFISVIPIVPIAAVSSVIKGYFRGKQNMTPIALSQIIEQMVRISFMVMLVQWLLPYGIEFAAAGAVLGGVIGEGVSIFYLISIFKRSKNEKYKLHHSFFHEISKGKDILFDLLQIGLPTTVIGLIYSISGVLQPIIITQSLALAGIDTPLATKQFGMLTGYAMPLVLLPGFITSALSVSLIPAISEAKAQNNFPLIDLRIQQAVRISLIIGVPWTIILYVFSKLLTTVIYNSPEAGVFLKILSPFFLLQYFRLPFQSVMIGLGKANIAMINNLVTTIVTLIATFILASNSEFGIYGVALAFNIGVVLGTSLHFLTIVKLTGFSINIKDFLKVIFSGFMMGWGGISAYNYLSNQNVNTLLLLISSLAFSIFIYLLFIYFLKMLDFSKI</sequence>
<dbReference type="AlphaFoldDB" id="A0A7V9Z1Q7"/>
<evidence type="ECO:0000313" key="8">
    <source>
        <dbReference type="Proteomes" id="UP000580891"/>
    </source>
</evidence>
<dbReference type="InterPro" id="IPR014249">
    <property type="entry name" value="Spore_V_B"/>
</dbReference>
<evidence type="ECO:0000256" key="4">
    <source>
        <dbReference type="ARBA" id="ARBA00022989"/>
    </source>
</evidence>
<feature type="transmembrane region" description="Helical" evidence="6">
    <location>
        <begin position="451"/>
        <end position="472"/>
    </location>
</feature>
<reference evidence="7 8" key="1">
    <citation type="submission" date="2020-07" db="EMBL/GenBank/DDBJ databases">
        <title>Genomic Encyclopedia of Type Strains, Phase IV (KMG-IV): sequencing the most valuable type-strain genomes for metagenomic binning, comparative biology and taxonomic classification.</title>
        <authorList>
            <person name="Goeker M."/>
        </authorList>
    </citation>
    <scope>NUCLEOTIDE SEQUENCE [LARGE SCALE GENOMIC DNA]</scope>
    <source>
        <strain evidence="7 8">DSM 25220</strain>
    </source>
</reference>
<dbReference type="GO" id="GO:0005886">
    <property type="term" value="C:plasma membrane"/>
    <property type="evidence" value="ECO:0007669"/>
    <property type="project" value="UniProtKB-SubCell"/>
</dbReference>
<dbReference type="PANTHER" id="PTHR30250:SF24">
    <property type="entry name" value="STAGE V SPORULATION PROTEIN B"/>
    <property type="match status" value="1"/>
</dbReference>
<keyword evidence="8" id="KW-1185">Reference proteome</keyword>
<feature type="transmembrane region" description="Helical" evidence="6">
    <location>
        <begin position="84"/>
        <end position="109"/>
    </location>
</feature>
<feature type="transmembrane region" description="Helical" evidence="6">
    <location>
        <begin position="415"/>
        <end position="439"/>
    </location>
</feature>
<evidence type="ECO:0000256" key="3">
    <source>
        <dbReference type="ARBA" id="ARBA00022692"/>
    </source>
</evidence>
<feature type="transmembrane region" description="Helical" evidence="6">
    <location>
        <begin position="182"/>
        <end position="206"/>
    </location>
</feature>
<keyword evidence="3 6" id="KW-0812">Transmembrane</keyword>
<comment type="caution">
    <text evidence="7">The sequence shown here is derived from an EMBL/GenBank/DDBJ whole genome shotgun (WGS) entry which is preliminary data.</text>
</comment>
<dbReference type="InterPro" id="IPR050833">
    <property type="entry name" value="Poly_Biosynth_Transport"/>
</dbReference>
<organism evidence="7 8">
    <name type="scientific">[Anoxybacillus] calidus</name>
    <dbReference type="NCBI Taxonomy" id="575178"/>
    <lineage>
        <taxon>Bacteria</taxon>
        <taxon>Bacillati</taxon>
        <taxon>Bacillota</taxon>
        <taxon>Bacilli</taxon>
        <taxon>Bacillales</taxon>
        <taxon>Anoxybacillaceae</taxon>
        <taxon>Paranoxybacillus</taxon>
    </lineage>
</organism>
<accession>A0A7V9Z1Q7</accession>
<dbReference type="PIRSF" id="PIRSF038958">
    <property type="entry name" value="PG_synth_SpoVB"/>
    <property type="match status" value="1"/>
</dbReference>
<evidence type="ECO:0000313" key="7">
    <source>
        <dbReference type="EMBL" id="MBA2872315.1"/>
    </source>
</evidence>
<name>A0A7V9Z1Q7_9BACL</name>
<dbReference type="EMBL" id="JACDUU010000006">
    <property type="protein sequence ID" value="MBA2872315.1"/>
    <property type="molecule type" value="Genomic_DNA"/>
</dbReference>
<feature type="transmembrane region" description="Helical" evidence="6">
    <location>
        <begin position="283"/>
        <end position="307"/>
    </location>
</feature>
<dbReference type="CDD" id="cd13124">
    <property type="entry name" value="MATE_SpoVB_like"/>
    <property type="match status" value="1"/>
</dbReference>
<dbReference type="InterPro" id="IPR002797">
    <property type="entry name" value="Polysacc_synth"/>
</dbReference>
<feature type="transmembrane region" description="Helical" evidence="6">
    <location>
        <begin position="328"/>
        <end position="347"/>
    </location>
</feature>
<evidence type="ECO:0000256" key="2">
    <source>
        <dbReference type="ARBA" id="ARBA00022475"/>
    </source>
</evidence>
<gene>
    <name evidence="7" type="ORF">HNQ85_002624</name>
</gene>
<feature type="transmembrane region" description="Helical" evidence="6">
    <location>
        <begin position="478"/>
        <end position="501"/>
    </location>
</feature>
<keyword evidence="4 6" id="KW-1133">Transmembrane helix</keyword>
<keyword evidence="2" id="KW-1003">Cell membrane</keyword>
<dbReference type="PANTHER" id="PTHR30250">
    <property type="entry name" value="PST FAMILY PREDICTED COLANIC ACID TRANSPORTER"/>
    <property type="match status" value="1"/>
</dbReference>
<feature type="transmembrane region" description="Helical" evidence="6">
    <location>
        <begin position="121"/>
        <end position="140"/>
    </location>
</feature>
<keyword evidence="5 6" id="KW-0472">Membrane</keyword>
<proteinExistence type="predicted"/>
<dbReference type="RefSeq" id="WP_181538089.1">
    <property type="nucleotide sequence ID" value="NZ_JACDUU010000006.1"/>
</dbReference>
<feature type="transmembrane region" description="Helical" evidence="6">
    <location>
        <begin position="152"/>
        <end position="176"/>
    </location>
</feature>
<dbReference type="InterPro" id="IPR024923">
    <property type="entry name" value="PG_synth_SpoVB"/>
</dbReference>
<feature type="transmembrane region" description="Helical" evidence="6">
    <location>
        <begin position="40"/>
        <end position="63"/>
    </location>
</feature>
<dbReference type="Pfam" id="PF01943">
    <property type="entry name" value="Polysacc_synt"/>
    <property type="match status" value="1"/>
</dbReference>
<feature type="transmembrane region" description="Helical" evidence="6">
    <location>
        <begin position="389"/>
        <end position="409"/>
    </location>
</feature>